<evidence type="ECO:0000313" key="2">
    <source>
        <dbReference type="Proteomes" id="UP000652761"/>
    </source>
</evidence>
<gene>
    <name evidence="1" type="ORF">Taro_032845</name>
</gene>
<dbReference type="AlphaFoldDB" id="A0A843VMB7"/>
<dbReference type="Proteomes" id="UP000652761">
    <property type="component" value="Unassembled WGS sequence"/>
</dbReference>
<dbReference type="EMBL" id="NMUH01002461">
    <property type="protein sequence ID" value="MQM00113.1"/>
    <property type="molecule type" value="Genomic_DNA"/>
</dbReference>
<reference evidence="1" key="1">
    <citation type="submission" date="2017-07" db="EMBL/GenBank/DDBJ databases">
        <title>Taro Niue Genome Assembly and Annotation.</title>
        <authorList>
            <person name="Atibalentja N."/>
            <person name="Keating K."/>
            <person name="Fields C.J."/>
        </authorList>
    </citation>
    <scope>NUCLEOTIDE SEQUENCE</scope>
    <source>
        <strain evidence="1">Niue_2</strain>
        <tissue evidence="1">Leaf</tissue>
    </source>
</reference>
<protein>
    <submittedName>
        <fullName evidence="1">Uncharacterized protein</fullName>
    </submittedName>
</protein>
<comment type="caution">
    <text evidence="1">The sequence shown here is derived from an EMBL/GenBank/DDBJ whole genome shotgun (WGS) entry which is preliminary data.</text>
</comment>
<name>A0A843VMB7_COLES</name>
<proteinExistence type="predicted"/>
<keyword evidence="2" id="KW-1185">Reference proteome</keyword>
<organism evidence="1 2">
    <name type="scientific">Colocasia esculenta</name>
    <name type="common">Wild taro</name>
    <name type="synonym">Arum esculentum</name>
    <dbReference type="NCBI Taxonomy" id="4460"/>
    <lineage>
        <taxon>Eukaryota</taxon>
        <taxon>Viridiplantae</taxon>
        <taxon>Streptophyta</taxon>
        <taxon>Embryophyta</taxon>
        <taxon>Tracheophyta</taxon>
        <taxon>Spermatophyta</taxon>
        <taxon>Magnoliopsida</taxon>
        <taxon>Liliopsida</taxon>
        <taxon>Araceae</taxon>
        <taxon>Aroideae</taxon>
        <taxon>Colocasieae</taxon>
        <taxon>Colocasia</taxon>
    </lineage>
</organism>
<accession>A0A843VMB7</accession>
<evidence type="ECO:0000313" key="1">
    <source>
        <dbReference type="EMBL" id="MQM00113.1"/>
    </source>
</evidence>
<sequence length="109" mass="11697">MLCSVGIFARPKKMLCAMLHRWLSAATPVCGCCRLCVGWLRTLVRCSQSSSMFGSGGSEVFPRTVLCSFLVVAALPSGLSCAGGTLCIPLVERFASFLVPCMLSQMVVW</sequence>